<dbReference type="Gramene" id="Bo1g110080.1">
    <property type="protein sequence ID" value="Bo1g110080.1"/>
    <property type="gene ID" value="Bo1g110080"/>
</dbReference>
<reference evidence="2" key="2">
    <citation type="submission" date="2015-03" db="UniProtKB">
        <authorList>
            <consortium name="EnsemblPlants"/>
        </authorList>
    </citation>
    <scope>IDENTIFICATION</scope>
</reference>
<dbReference type="EnsemblPlants" id="Bo1g110080.1">
    <property type="protein sequence ID" value="Bo1g110080.1"/>
    <property type="gene ID" value="Bo1g110080"/>
</dbReference>
<accession>A0A0D3AC50</accession>
<dbReference type="Proteomes" id="UP000032141">
    <property type="component" value="Chromosome C1"/>
</dbReference>
<proteinExistence type="predicted"/>
<evidence type="ECO:0000313" key="2">
    <source>
        <dbReference type="EnsemblPlants" id="Bo1g110080.1"/>
    </source>
</evidence>
<reference evidence="2 3" key="1">
    <citation type="journal article" date="2014" name="Genome Biol.">
        <title>Transcriptome and methylome profiling reveals relics of genome dominance in the mesopolyploid Brassica oleracea.</title>
        <authorList>
            <person name="Parkin I.A."/>
            <person name="Koh C."/>
            <person name="Tang H."/>
            <person name="Robinson S.J."/>
            <person name="Kagale S."/>
            <person name="Clarke W.E."/>
            <person name="Town C.D."/>
            <person name="Nixon J."/>
            <person name="Krishnakumar V."/>
            <person name="Bidwell S.L."/>
            <person name="Denoeud F."/>
            <person name="Belcram H."/>
            <person name="Links M.G."/>
            <person name="Just J."/>
            <person name="Clarke C."/>
            <person name="Bender T."/>
            <person name="Huebert T."/>
            <person name="Mason A.S."/>
            <person name="Pires J.C."/>
            <person name="Barker G."/>
            <person name="Moore J."/>
            <person name="Walley P.G."/>
            <person name="Manoli S."/>
            <person name="Batley J."/>
            <person name="Edwards D."/>
            <person name="Nelson M.N."/>
            <person name="Wang X."/>
            <person name="Paterson A.H."/>
            <person name="King G."/>
            <person name="Bancroft I."/>
            <person name="Chalhoub B."/>
            <person name="Sharpe A.G."/>
        </authorList>
    </citation>
    <scope>NUCLEOTIDE SEQUENCE</scope>
    <source>
        <strain evidence="2 3">cv. TO1000</strain>
    </source>
</reference>
<name>A0A0D3AC50_BRAOL</name>
<evidence type="ECO:0000256" key="1">
    <source>
        <dbReference type="SAM" id="Phobius"/>
    </source>
</evidence>
<dbReference type="HOGENOM" id="CLU_1534664_0_0_1"/>
<dbReference type="AlphaFoldDB" id="A0A0D3AC50"/>
<protein>
    <submittedName>
        <fullName evidence="2">Uncharacterized protein</fullName>
    </submittedName>
</protein>
<keyword evidence="1" id="KW-1133">Transmembrane helix</keyword>
<organism evidence="2 3">
    <name type="scientific">Brassica oleracea var. oleracea</name>
    <dbReference type="NCBI Taxonomy" id="109376"/>
    <lineage>
        <taxon>Eukaryota</taxon>
        <taxon>Viridiplantae</taxon>
        <taxon>Streptophyta</taxon>
        <taxon>Embryophyta</taxon>
        <taxon>Tracheophyta</taxon>
        <taxon>Spermatophyta</taxon>
        <taxon>Magnoliopsida</taxon>
        <taxon>eudicotyledons</taxon>
        <taxon>Gunneridae</taxon>
        <taxon>Pentapetalae</taxon>
        <taxon>rosids</taxon>
        <taxon>malvids</taxon>
        <taxon>Brassicales</taxon>
        <taxon>Brassicaceae</taxon>
        <taxon>Brassiceae</taxon>
        <taxon>Brassica</taxon>
    </lineage>
</organism>
<sequence length="175" mass="20837">MIVAELVQQPGREHLPYLTPCPKGRRQTWFNRSGNEISAWINNMMYSNFSKGYPTFTHFPAEDQEMWFRQVAQEFTWNPDHTNVIRDAFVHKVMDNYGKQIYEWKQKWIINQSLTVLSDSKVLISMVNAKESRPALFGILFNIYHFSSIFETICFMFIPHFENFEADYVASQFWL</sequence>
<evidence type="ECO:0000313" key="3">
    <source>
        <dbReference type="Proteomes" id="UP000032141"/>
    </source>
</evidence>
<keyword evidence="1" id="KW-0812">Transmembrane</keyword>
<feature type="transmembrane region" description="Helical" evidence="1">
    <location>
        <begin position="135"/>
        <end position="158"/>
    </location>
</feature>
<keyword evidence="1" id="KW-0472">Membrane</keyword>
<keyword evidence="3" id="KW-1185">Reference proteome</keyword>